<reference evidence="1" key="1">
    <citation type="submission" date="2023-08" db="EMBL/GenBank/DDBJ databases">
        <authorList>
            <person name="Chen Y."/>
            <person name="Shah S."/>
            <person name="Dougan E. K."/>
            <person name="Thang M."/>
            <person name="Chan C."/>
        </authorList>
    </citation>
    <scope>NUCLEOTIDE SEQUENCE</scope>
</reference>
<protein>
    <submittedName>
        <fullName evidence="1">Uncharacterized protein</fullName>
    </submittedName>
</protein>
<keyword evidence="2" id="KW-1185">Reference proteome</keyword>
<dbReference type="EMBL" id="CAUJNA010003862">
    <property type="protein sequence ID" value="CAJ1411200.1"/>
    <property type="molecule type" value="Genomic_DNA"/>
</dbReference>
<dbReference type="AlphaFoldDB" id="A0AA36NFW4"/>
<name>A0AA36NFW4_9DINO</name>
<organism evidence="1 2">
    <name type="scientific">Effrenium voratum</name>
    <dbReference type="NCBI Taxonomy" id="2562239"/>
    <lineage>
        <taxon>Eukaryota</taxon>
        <taxon>Sar</taxon>
        <taxon>Alveolata</taxon>
        <taxon>Dinophyceae</taxon>
        <taxon>Suessiales</taxon>
        <taxon>Symbiodiniaceae</taxon>
        <taxon>Effrenium</taxon>
    </lineage>
</organism>
<sequence>MALAWAQRQQQDPAVSALLGLEAASSTQDSQPSSQCEGLAGYCLVFTLVLPDGLGDLIFGQNAVEELLDVGPVAWVRCHVSDEQLQPGEQLIASTARKLRFNLASSGKSSLHSAISRERLEQLWVEAKERFLAPWIFGLSENDQAEQQVLQTGDLI</sequence>
<gene>
    <name evidence="1" type="ORF">EVOR1521_LOCUS31826</name>
</gene>
<accession>A0AA36NFW4</accession>
<dbReference type="Proteomes" id="UP001178507">
    <property type="component" value="Unassembled WGS sequence"/>
</dbReference>
<evidence type="ECO:0000313" key="2">
    <source>
        <dbReference type="Proteomes" id="UP001178507"/>
    </source>
</evidence>
<proteinExistence type="predicted"/>
<comment type="caution">
    <text evidence="1">The sequence shown here is derived from an EMBL/GenBank/DDBJ whole genome shotgun (WGS) entry which is preliminary data.</text>
</comment>
<evidence type="ECO:0000313" key="1">
    <source>
        <dbReference type="EMBL" id="CAJ1411200.1"/>
    </source>
</evidence>